<protein>
    <submittedName>
        <fullName evidence="1">Uncharacterized protein</fullName>
    </submittedName>
</protein>
<dbReference type="RefSeq" id="XP_060279123.1">
    <property type="nucleotide sequence ID" value="XM_060426274.1"/>
</dbReference>
<accession>A0AAJ0BRI1</accession>
<evidence type="ECO:0000313" key="2">
    <source>
        <dbReference type="Proteomes" id="UP001244011"/>
    </source>
</evidence>
<dbReference type="GeneID" id="85309461"/>
<proteinExistence type="predicted"/>
<dbReference type="EMBL" id="MU839032">
    <property type="protein sequence ID" value="KAK1762910.1"/>
    <property type="molecule type" value="Genomic_DNA"/>
</dbReference>
<keyword evidence="2" id="KW-1185">Reference proteome</keyword>
<sequence length="214" mass="24683">MSLFATLAPVTGRVLEHKGMIRNDRYQGSHLLVNTRLFVWIRRHSLHPRKSEGTGQTLRAHGLLRHLTGDIQRGPETDSQKAQVVLLIERKPGSPRLAKSGLYGLIRRETLRSVLRKASRPMYEFSTLHRDDFKSMHKFQFWVQYLRRRHRQSGHILGDKVEIKSVLDALERYDLQTILIGNILDGSLTWDDVIKKLSAEVAMESRKAQDGLLQ</sequence>
<dbReference type="Proteomes" id="UP001244011">
    <property type="component" value="Unassembled WGS sequence"/>
</dbReference>
<reference evidence="1" key="1">
    <citation type="submission" date="2023-06" db="EMBL/GenBank/DDBJ databases">
        <title>Genome-scale phylogeny and comparative genomics of the fungal order Sordariales.</title>
        <authorList>
            <consortium name="Lawrence Berkeley National Laboratory"/>
            <person name="Hensen N."/>
            <person name="Bonometti L."/>
            <person name="Westerberg I."/>
            <person name="Brannstrom I.O."/>
            <person name="Guillou S."/>
            <person name="Cros-Aarteil S."/>
            <person name="Calhoun S."/>
            <person name="Haridas S."/>
            <person name="Kuo A."/>
            <person name="Mondo S."/>
            <person name="Pangilinan J."/>
            <person name="Riley R."/>
            <person name="Labutti K."/>
            <person name="Andreopoulos B."/>
            <person name="Lipzen A."/>
            <person name="Chen C."/>
            <person name="Yanf M."/>
            <person name="Daum C."/>
            <person name="Ng V."/>
            <person name="Clum A."/>
            <person name="Steindorff A."/>
            <person name="Ohm R."/>
            <person name="Martin F."/>
            <person name="Silar P."/>
            <person name="Natvig D."/>
            <person name="Lalanne C."/>
            <person name="Gautier V."/>
            <person name="Ament-Velasquez S.L."/>
            <person name="Kruys A."/>
            <person name="Hutchinson M.I."/>
            <person name="Powell A.J."/>
            <person name="Barry K."/>
            <person name="Miller A.N."/>
            <person name="Grigoriev I.V."/>
            <person name="Debuchy R."/>
            <person name="Gladieux P."/>
            <person name="Thoren M.H."/>
            <person name="Johannesson H."/>
        </authorList>
    </citation>
    <scope>NUCLEOTIDE SEQUENCE</scope>
    <source>
        <strain evidence="1">8032-3</strain>
    </source>
</reference>
<dbReference type="AlphaFoldDB" id="A0AAJ0BRI1"/>
<organism evidence="1 2">
    <name type="scientific">Phialemonium atrogriseum</name>
    <dbReference type="NCBI Taxonomy" id="1093897"/>
    <lineage>
        <taxon>Eukaryota</taxon>
        <taxon>Fungi</taxon>
        <taxon>Dikarya</taxon>
        <taxon>Ascomycota</taxon>
        <taxon>Pezizomycotina</taxon>
        <taxon>Sordariomycetes</taxon>
        <taxon>Sordariomycetidae</taxon>
        <taxon>Cephalothecales</taxon>
        <taxon>Cephalothecaceae</taxon>
        <taxon>Phialemonium</taxon>
    </lineage>
</organism>
<name>A0AAJ0BRI1_9PEZI</name>
<comment type="caution">
    <text evidence="1">The sequence shown here is derived from an EMBL/GenBank/DDBJ whole genome shotgun (WGS) entry which is preliminary data.</text>
</comment>
<gene>
    <name evidence="1" type="ORF">QBC33DRAFT_519113</name>
</gene>
<evidence type="ECO:0000313" key="1">
    <source>
        <dbReference type="EMBL" id="KAK1762910.1"/>
    </source>
</evidence>